<protein>
    <recommendedName>
        <fullName evidence="5">Sec1-like protein</fullName>
    </recommendedName>
</protein>
<gene>
    <name evidence="3" type="ORF">D0863_13043</name>
</gene>
<dbReference type="Pfam" id="PF00995">
    <property type="entry name" value="Sec1"/>
    <property type="match status" value="1"/>
</dbReference>
<feature type="region of interest" description="Disordered" evidence="2">
    <location>
        <begin position="539"/>
        <end position="560"/>
    </location>
</feature>
<feature type="compositionally biased region" description="Low complexity" evidence="2">
    <location>
        <begin position="755"/>
        <end position="772"/>
    </location>
</feature>
<dbReference type="AlphaFoldDB" id="A0A3M7CWZ8"/>
<dbReference type="Gene3D" id="3.40.50.2060">
    <property type="match status" value="1"/>
</dbReference>
<dbReference type="PANTHER" id="PTHR11679">
    <property type="entry name" value="VESICLE PROTEIN SORTING-ASSOCIATED"/>
    <property type="match status" value="1"/>
</dbReference>
<reference evidence="3 4" key="1">
    <citation type="journal article" date="2018" name="BMC Genomics">
        <title>Genomic evidence for intraspecific hybridization in a clonal and extremely halotolerant yeast.</title>
        <authorList>
            <person name="Gostincar C."/>
            <person name="Stajich J.E."/>
            <person name="Zupancic J."/>
            <person name="Zalar P."/>
            <person name="Gunde-Cimerman N."/>
        </authorList>
    </citation>
    <scope>NUCLEOTIDE SEQUENCE [LARGE SCALE GENOMIC DNA]</scope>
    <source>
        <strain evidence="3 4">EXF-2682</strain>
    </source>
</reference>
<dbReference type="InterPro" id="IPR043127">
    <property type="entry name" value="Sec-1-like_dom3a"/>
</dbReference>
<dbReference type="Gene3D" id="3.90.830.10">
    <property type="entry name" value="Syntaxin Binding Protein 1, Chain A, domain 2"/>
    <property type="match status" value="1"/>
</dbReference>
<dbReference type="InterPro" id="IPR036045">
    <property type="entry name" value="Sec1-like_sf"/>
</dbReference>
<dbReference type="EMBL" id="QWIP01000710">
    <property type="protein sequence ID" value="RMY56247.1"/>
    <property type="molecule type" value="Genomic_DNA"/>
</dbReference>
<evidence type="ECO:0000256" key="2">
    <source>
        <dbReference type="SAM" id="MobiDB-lite"/>
    </source>
</evidence>
<feature type="compositionally biased region" description="Pro residues" evidence="2">
    <location>
        <begin position="710"/>
        <end position="724"/>
    </location>
</feature>
<feature type="compositionally biased region" description="Low complexity" evidence="2">
    <location>
        <begin position="725"/>
        <end position="735"/>
    </location>
</feature>
<comment type="similarity">
    <text evidence="1">Belongs to the STXBP/unc-18/SEC1 family.</text>
</comment>
<feature type="compositionally biased region" description="Pro residues" evidence="2">
    <location>
        <begin position="547"/>
        <end position="560"/>
    </location>
</feature>
<dbReference type="InterPro" id="IPR043154">
    <property type="entry name" value="Sec-1-like_dom1"/>
</dbReference>
<proteinExistence type="inferred from homology"/>
<evidence type="ECO:0008006" key="5">
    <source>
        <dbReference type="Google" id="ProtNLM"/>
    </source>
</evidence>
<dbReference type="OrthoDB" id="2228at2759"/>
<organism evidence="3 4">
    <name type="scientific">Hortaea werneckii</name>
    <name type="common">Black yeast</name>
    <name type="synonym">Cladosporium werneckii</name>
    <dbReference type="NCBI Taxonomy" id="91943"/>
    <lineage>
        <taxon>Eukaryota</taxon>
        <taxon>Fungi</taxon>
        <taxon>Dikarya</taxon>
        <taxon>Ascomycota</taxon>
        <taxon>Pezizomycotina</taxon>
        <taxon>Dothideomycetes</taxon>
        <taxon>Dothideomycetidae</taxon>
        <taxon>Mycosphaerellales</taxon>
        <taxon>Teratosphaeriaceae</taxon>
        <taxon>Hortaea</taxon>
    </lineage>
</organism>
<sequence>MEAKVAANNWTCPMSKDRSVTARRPSFSAAWGQLMPYASRLMPSHRWSGVHLYTTIVAGEIGALTGTGSSTTPALPIMGLSIIEAQRDIILSTIRQITKGDWKVLVLDPDSRRLIDNVIHQDEILNENVTNIEQILDRRPTNRDADALYLLTPHPHIVDAVMADFQKRKYRRAFLVWTSLLHPELRNRIDKDEVARSQIAMFRVLNAEFFPRESHLVTFRDPWSFPVLFHPGCNHLVKQHMEDIAQKIVGVCVALGEYPTIRYYKPKLPTHEASILCSHLARFVQDELDLYAKFHEDFPPPVSRPRGTLFITDRSMDLYAPFLHEFTYQAMAFDLLPIKDGDKVTYRTVLNEGQMNQQEKDIEITEKDKLWLENRHRHMKDTIDTLMQQFQRFIKDNPNFTKDSEGGANSLNAIKDMLAGLPQFQELKEAYALHLGMAQESMNRFQRFKLSDVASVEQMLATGLDEDYRKPKGVADQIVRMIDEDDVQAPDRLRLLVLYILWKDGILPADLTKLLAHAGLGGQEENIIRNLELLGARTNRNLKDSRPPPPPVFPKKPPPIAGTSEEYALSRYEPALQSLLEQHAQASVDAQTFPYTKPPLDLGDQPAAATATSLRAAKPTWAKGRNTNTSSENRQRVIVFVAGGATYSESRACYEVGRATGREVVLVTSHMLTPSLFLRQVGDLSADRRRLGIPAEQPKPQIPGHLLEPDPQPKPPPTAVPAPQPQRSAAPPTQQMAGLSVNGGAGSAPGSRTVSPARAAGGSSGMPASSSGKEGKEGKEKKRHRFGFGKKS</sequence>
<evidence type="ECO:0000256" key="1">
    <source>
        <dbReference type="ARBA" id="ARBA00009884"/>
    </source>
</evidence>
<evidence type="ECO:0000313" key="4">
    <source>
        <dbReference type="Proteomes" id="UP000269276"/>
    </source>
</evidence>
<dbReference type="InterPro" id="IPR001619">
    <property type="entry name" value="Sec1-like"/>
</dbReference>
<dbReference type="Gene3D" id="3.40.50.1910">
    <property type="match status" value="1"/>
</dbReference>
<name>A0A3M7CWZ8_HORWE</name>
<dbReference type="SUPFAM" id="SSF56815">
    <property type="entry name" value="Sec1/munc18-like (SM) proteins"/>
    <property type="match status" value="1"/>
</dbReference>
<evidence type="ECO:0000313" key="3">
    <source>
        <dbReference type="EMBL" id="RMY56247.1"/>
    </source>
</evidence>
<dbReference type="Proteomes" id="UP000269276">
    <property type="component" value="Unassembled WGS sequence"/>
</dbReference>
<dbReference type="Gene3D" id="1.25.40.60">
    <property type="match status" value="1"/>
</dbReference>
<dbReference type="VEuPathDB" id="FungiDB:BTJ68_12013"/>
<dbReference type="InterPro" id="IPR027482">
    <property type="entry name" value="Sec1-like_dom2"/>
</dbReference>
<feature type="compositionally biased region" description="Basic residues" evidence="2">
    <location>
        <begin position="781"/>
        <end position="792"/>
    </location>
</feature>
<feature type="region of interest" description="Disordered" evidence="2">
    <location>
        <begin position="694"/>
        <end position="792"/>
    </location>
</feature>
<accession>A0A3M7CWZ8</accession>
<comment type="caution">
    <text evidence="3">The sequence shown here is derived from an EMBL/GenBank/DDBJ whole genome shotgun (WGS) entry which is preliminary data.</text>
</comment>
<dbReference type="GO" id="GO:0016192">
    <property type="term" value="P:vesicle-mediated transport"/>
    <property type="evidence" value="ECO:0007669"/>
    <property type="project" value="InterPro"/>
</dbReference>